<evidence type="ECO:0000256" key="3">
    <source>
        <dbReference type="ARBA" id="ARBA00023163"/>
    </source>
</evidence>
<evidence type="ECO:0000313" key="6">
    <source>
        <dbReference type="Proteomes" id="UP000321484"/>
    </source>
</evidence>
<organism evidence="5 6">
    <name type="scientific">Actinotalea fermentans</name>
    <dbReference type="NCBI Taxonomy" id="43671"/>
    <lineage>
        <taxon>Bacteria</taxon>
        <taxon>Bacillati</taxon>
        <taxon>Actinomycetota</taxon>
        <taxon>Actinomycetes</taxon>
        <taxon>Micrococcales</taxon>
        <taxon>Cellulomonadaceae</taxon>
        <taxon>Actinotalea</taxon>
    </lineage>
</organism>
<comment type="caution">
    <text evidence="5">The sequence shown here is derived from an EMBL/GenBank/DDBJ whole genome shotgun (WGS) entry which is preliminary data.</text>
</comment>
<dbReference type="GO" id="GO:0003677">
    <property type="term" value="F:DNA binding"/>
    <property type="evidence" value="ECO:0007669"/>
    <property type="project" value="UniProtKB-KW"/>
</dbReference>
<accession>A0A511YU84</accession>
<dbReference type="PROSITE" id="PS50043">
    <property type="entry name" value="HTH_LUXR_2"/>
    <property type="match status" value="1"/>
</dbReference>
<dbReference type="PROSITE" id="PS00622">
    <property type="entry name" value="HTH_LUXR_1"/>
    <property type="match status" value="1"/>
</dbReference>
<dbReference type="AlphaFoldDB" id="A0A511YU84"/>
<dbReference type="GO" id="GO:0006355">
    <property type="term" value="P:regulation of DNA-templated transcription"/>
    <property type="evidence" value="ECO:0007669"/>
    <property type="project" value="InterPro"/>
</dbReference>
<dbReference type="Proteomes" id="UP000321484">
    <property type="component" value="Unassembled WGS sequence"/>
</dbReference>
<dbReference type="PANTHER" id="PTHR44688:SF16">
    <property type="entry name" value="DNA-BINDING TRANSCRIPTIONAL ACTIVATOR DEVR_DOSR"/>
    <property type="match status" value="1"/>
</dbReference>
<reference evidence="5 6" key="1">
    <citation type="submission" date="2019-07" db="EMBL/GenBank/DDBJ databases">
        <title>Whole genome shotgun sequence of Actinotalea fermentans NBRC 105374.</title>
        <authorList>
            <person name="Hosoyama A."/>
            <person name="Uohara A."/>
            <person name="Ohji S."/>
            <person name="Ichikawa N."/>
        </authorList>
    </citation>
    <scope>NUCLEOTIDE SEQUENCE [LARGE SCALE GENOMIC DNA]</scope>
    <source>
        <strain evidence="5 6">NBRC 105374</strain>
    </source>
</reference>
<evidence type="ECO:0000313" key="5">
    <source>
        <dbReference type="EMBL" id="GEN78757.1"/>
    </source>
</evidence>
<keyword evidence="1" id="KW-0805">Transcription regulation</keyword>
<dbReference type="EMBL" id="BJYK01000001">
    <property type="protein sequence ID" value="GEN78757.1"/>
    <property type="molecule type" value="Genomic_DNA"/>
</dbReference>
<evidence type="ECO:0000256" key="1">
    <source>
        <dbReference type="ARBA" id="ARBA00023015"/>
    </source>
</evidence>
<dbReference type="PRINTS" id="PR00038">
    <property type="entry name" value="HTHLUXR"/>
</dbReference>
<dbReference type="CDD" id="cd06170">
    <property type="entry name" value="LuxR_C_like"/>
    <property type="match status" value="1"/>
</dbReference>
<evidence type="ECO:0000256" key="2">
    <source>
        <dbReference type="ARBA" id="ARBA00023125"/>
    </source>
</evidence>
<protein>
    <recommendedName>
        <fullName evidence="4">HTH luxR-type domain-containing protein</fullName>
    </recommendedName>
</protein>
<dbReference type="PANTHER" id="PTHR44688">
    <property type="entry name" value="DNA-BINDING TRANSCRIPTIONAL ACTIVATOR DEVR_DOSR"/>
    <property type="match status" value="1"/>
</dbReference>
<sequence length="212" mass="22456">MRTHPVCAILRDSGRYGLKAGRARADMARTASPDTERQVTVEQLRTPPVPRSRAHAPVRAVSHVVTQPTSVTDEGPLCLVIPEIAEGGAGTLVRSLRRRDSTRAVVLTRKAGRRDIVVLLGGGVRGAVTAEPPGSPRGSGNGQAPAGVPALTAREVGVLRLVADGRSNREIGEDLALSALTVKSHLARISRKIGTGDRAEMVAFAIRHELLR</sequence>
<feature type="domain" description="HTH luxR-type" evidence="4">
    <location>
        <begin position="144"/>
        <end position="209"/>
    </location>
</feature>
<evidence type="ECO:0000259" key="4">
    <source>
        <dbReference type="PROSITE" id="PS50043"/>
    </source>
</evidence>
<dbReference type="Pfam" id="PF00196">
    <property type="entry name" value="GerE"/>
    <property type="match status" value="1"/>
</dbReference>
<keyword evidence="6" id="KW-1185">Reference proteome</keyword>
<dbReference type="InterPro" id="IPR000792">
    <property type="entry name" value="Tscrpt_reg_LuxR_C"/>
</dbReference>
<dbReference type="SMART" id="SM00421">
    <property type="entry name" value="HTH_LUXR"/>
    <property type="match status" value="1"/>
</dbReference>
<keyword evidence="2" id="KW-0238">DNA-binding</keyword>
<keyword evidence="3" id="KW-0804">Transcription</keyword>
<dbReference type="InterPro" id="IPR016032">
    <property type="entry name" value="Sig_transdc_resp-reg_C-effctor"/>
</dbReference>
<dbReference type="Gene3D" id="1.10.10.10">
    <property type="entry name" value="Winged helix-like DNA-binding domain superfamily/Winged helix DNA-binding domain"/>
    <property type="match status" value="1"/>
</dbReference>
<gene>
    <name evidence="5" type="ORF">AFE02nite_04910</name>
</gene>
<dbReference type="SUPFAM" id="SSF46894">
    <property type="entry name" value="C-terminal effector domain of the bipartite response regulators"/>
    <property type="match status" value="1"/>
</dbReference>
<proteinExistence type="predicted"/>
<name>A0A511YU84_9CELL</name>
<dbReference type="InterPro" id="IPR036388">
    <property type="entry name" value="WH-like_DNA-bd_sf"/>
</dbReference>